<dbReference type="PANTHER" id="PTHR39344">
    <property type="entry name" value="UPF0182 PROTEIN SLL1060"/>
    <property type="match status" value="1"/>
</dbReference>
<sequence length="1003" mass="109163">MGMRPAARMPKLTRRSRILIALGAVIVLLLLIGPRLVDTYVDWLWFGELGYRSVFTTVLFTQILLFLVVSLVIGSILFAGLALAYRTRPVFVPTNGPNDPVAAYRTAVMARLRLVGFGVPALIGLFVGLFALGQWETVQLFLHGNSFGITDPQFGKDLGFYAFDLPFYRMVLNYLFVATFLAFIGNLLGHYLFGGIRLSGRAGALSRAARIQLITLVGILMLLKAIAYWLDRYELLSHTRGGKPFTGAGYTDINAVLPAKLILMAIAVICAAAVFSAIVLRDLRIPAIGVVLLLLSSLVVGAGWPLVVEQFSVKPNAAQKESEYISRSISATRQAYGLTDDVVSYRDYPGNAPATAAQVAADRATTSNIRVLDPNIVSPAFTQFQQGKNFYYFPDQLNMDRYRDEDGNLRDYVVAARELNPDRLIDNQRDWINRHSVYTHGNGFIASPANTVRGVANDPNQNGGYPEFLASVVGANGEVISPGPAPLAQPRIYYGPVIANTPADYAIVGENGAPREYDYENNVETRNYTYTGEGGVPIGNWLTRSVFAAKFAERNFLFSNVIGENSKLLFNRDPAKRVEAVAPWLTTDTAVYPAIVNERIVWIVDGYTTLDNYPYSELTTLSSATVDSNEVALNRLQPDKQVSYIRNSVKATVDAYDGTVSLYAQDEDDPVLQAWMKVFPGTVKPKSEISDELQEHLRYPEDLFKVQRALLAKYHVDDPITFFSTSDFWDVPLDPNPTASSYQPPYYIVAKDLAANERAASFQLTSAMNRFRRDFLAAFMSASSDPDTYGKITVLTIPGQVNGPKLAFNAISTDTAVSQDLGVIGRDNQNRIRWGNLLTLPVAEGGLLYVAPVYASPGASDAASSYPRLIRVAMMYNDKVGYGPTVRDALIELFGPGADATATGPAPIAGTGGEQPAAQPPADGEAPTARPPANQQGRTPQPPAAAVPPGGPVELSGAKAAALQEVNTALDGLRQAQQGGNFAEFGEALQRLDDAMEKYQSAN</sequence>
<dbReference type="RefSeq" id="WP_064394350.1">
    <property type="nucleotide sequence ID" value="NZ_LQIR01000003.1"/>
</dbReference>
<evidence type="ECO:0000256" key="6">
    <source>
        <dbReference type="SAM" id="MobiDB-lite"/>
    </source>
</evidence>
<evidence type="ECO:0000256" key="5">
    <source>
        <dbReference type="HAMAP-Rule" id="MF_01600"/>
    </source>
</evidence>
<dbReference type="PANTHER" id="PTHR39344:SF1">
    <property type="entry name" value="UPF0182 PROTEIN SLL1060"/>
    <property type="match status" value="1"/>
</dbReference>
<keyword evidence="8" id="KW-1185">Reference proteome</keyword>
<feature type="transmembrane region" description="Helical" evidence="5">
    <location>
        <begin position="213"/>
        <end position="230"/>
    </location>
</feature>
<keyword evidence="2 5" id="KW-0812">Transmembrane</keyword>
<feature type="compositionally biased region" description="Pro residues" evidence="6">
    <location>
        <begin position="940"/>
        <end position="951"/>
    </location>
</feature>
<accession>A0A101ACL4</accession>
<dbReference type="HAMAP" id="MF_01600">
    <property type="entry name" value="UPF0182"/>
    <property type="match status" value="1"/>
</dbReference>
<dbReference type="NCBIfam" id="NF009097">
    <property type="entry name" value="PRK12438.1"/>
    <property type="match status" value="1"/>
</dbReference>
<keyword evidence="1 5" id="KW-1003">Cell membrane</keyword>
<evidence type="ECO:0000256" key="3">
    <source>
        <dbReference type="ARBA" id="ARBA00022989"/>
    </source>
</evidence>
<proteinExistence type="inferred from homology"/>
<dbReference type="NCBIfam" id="NF000825">
    <property type="entry name" value="PRK00068.1"/>
    <property type="match status" value="1"/>
</dbReference>
<evidence type="ECO:0000256" key="1">
    <source>
        <dbReference type="ARBA" id="ARBA00022475"/>
    </source>
</evidence>
<feature type="transmembrane region" description="Helical" evidence="5">
    <location>
        <begin position="261"/>
        <end position="280"/>
    </location>
</feature>
<feature type="transmembrane region" description="Helical" evidence="5">
    <location>
        <begin position="63"/>
        <end position="85"/>
    </location>
</feature>
<gene>
    <name evidence="7" type="ORF">AU192_16070</name>
</gene>
<keyword evidence="3 5" id="KW-1133">Transmembrane helix</keyword>
<keyword evidence="4 5" id="KW-0472">Membrane</keyword>
<dbReference type="EMBL" id="LQIR01000003">
    <property type="protein sequence ID" value="KUI20423.1"/>
    <property type="molecule type" value="Genomic_DNA"/>
</dbReference>
<evidence type="ECO:0000313" key="7">
    <source>
        <dbReference type="EMBL" id="KUI20423.1"/>
    </source>
</evidence>
<comment type="similarity">
    <text evidence="5">Belongs to the UPF0182 family.</text>
</comment>
<evidence type="ECO:0000313" key="8">
    <source>
        <dbReference type="Proteomes" id="UP000053707"/>
    </source>
</evidence>
<dbReference type="AlphaFoldDB" id="A0A101ACL4"/>
<comment type="caution">
    <text evidence="7">The sequence shown here is derived from an EMBL/GenBank/DDBJ whole genome shotgun (WGS) entry which is preliminary data.</text>
</comment>
<comment type="caution">
    <text evidence="5">Lacks conserved residue(s) required for the propagation of feature annotation.</text>
</comment>
<reference evidence="7 8" key="1">
    <citation type="submission" date="2016-01" db="EMBL/GenBank/DDBJ databases">
        <authorList>
            <consortium name="TB Trials Study Group"/>
            <person name="Sutton G."/>
            <person name="Brinkac L."/>
            <person name="Sanka R."/>
            <person name="Adams M."/>
            <person name="Lau E.L."/>
            <person name="Macaden R."/>
            <person name="Grewal H.M.S."/>
        </authorList>
    </citation>
    <scope>NUCLEOTIDE SEQUENCE [LARGE SCALE GENOMIC DNA]</scope>
    <source>
        <strain evidence="7 8">IS-1744</strain>
    </source>
</reference>
<feature type="transmembrane region" description="Helical" evidence="5">
    <location>
        <begin position="114"/>
        <end position="135"/>
    </location>
</feature>
<dbReference type="InterPro" id="IPR005372">
    <property type="entry name" value="UPF0182"/>
</dbReference>
<feature type="transmembrane region" description="Helical" evidence="5">
    <location>
        <begin position="171"/>
        <end position="193"/>
    </location>
</feature>
<dbReference type="Pfam" id="PF03699">
    <property type="entry name" value="UPF0182"/>
    <property type="match status" value="1"/>
</dbReference>
<name>A0A101ACL4_9MYCO</name>
<feature type="region of interest" description="Disordered" evidence="6">
    <location>
        <begin position="902"/>
        <end position="957"/>
    </location>
</feature>
<evidence type="ECO:0000256" key="2">
    <source>
        <dbReference type="ARBA" id="ARBA00022692"/>
    </source>
</evidence>
<dbReference type="GO" id="GO:0005886">
    <property type="term" value="C:plasma membrane"/>
    <property type="evidence" value="ECO:0007669"/>
    <property type="project" value="UniProtKB-SubCell"/>
</dbReference>
<dbReference type="Proteomes" id="UP000053707">
    <property type="component" value="Unassembled WGS sequence"/>
</dbReference>
<protein>
    <recommendedName>
        <fullName evidence="5">UPF0182 protein AU192_16070</fullName>
    </recommendedName>
</protein>
<organism evidence="7 8">
    <name type="scientific">Mycobacterium lehmannii</name>
    <dbReference type="NCBI Taxonomy" id="2048550"/>
    <lineage>
        <taxon>Bacteria</taxon>
        <taxon>Bacillati</taxon>
        <taxon>Actinomycetota</taxon>
        <taxon>Actinomycetes</taxon>
        <taxon>Mycobacteriales</taxon>
        <taxon>Mycobacteriaceae</taxon>
        <taxon>Mycobacterium</taxon>
    </lineage>
</organism>
<comment type="subcellular location">
    <subcellularLocation>
        <location evidence="5">Cell membrane</location>
        <topology evidence="5">Multi-pass membrane protein</topology>
    </subcellularLocation>
</comment>
<dbReference type="GO" id="GO:0005576">
    <property type="term" value="C:extracellular region"/>
    <property type="evidence" value="ECO:0007669"/>
    <property type="project" value="TreeGrafter"/>
</dbReference>
<evidence type="ECO:0000256" key="4">
    <source>
        <dbReference type="ARBA" id="ARBA00023136"/>
    </source>
</evidence>
<feature type="transmembrane region" description="Helical" evidence="5">
    <location>
        <begin position="287"/>
        <end position="307"/>
    </location>
</feature>